<dbReference type="InterPro" id="IPR007557">
    <property type="entry name" value="PSP1_C"/>
</dbReference>
<accession>Q643Z2</accession>
<organism evidence="3">
    <name type="scientific">Crithidia fasciculata</name>
    <dbReference type="NCBI Taxonomy" id="5656"/>
    <lineage>
        <taxon>Eukaryota</taxon>
        <taxon>Discoba</taxon>
        <taxon>Euglenozoa</taxon>
        <taxon>Kinetoplastea</taxon>
        <taxon>Metakinetoplastina</taxon>
        <taxon>Trypanosomatida</taxon>
        <taxon>Trypanosomatidae</taxon>
        <taxon>Leishmaniinae</taxon>
        <taxon>Crithidia</taxon>
    </lineage>
</organism>
<proteinExistence type="predicted"/>
<dbReference type="GO" id="GO:0005737">
    <property type="term" value="C:cytoplasm"/>
    <property type="evidence" value="ECO:0007669"/>
    <property type="project" value="TreeGrafter"/>
</dbReference>
<feature type="domain" description="PSP1 C-terminal" evidence="2">
    <location>
        <begin position="208"/>
        <end position="294"/>
    </location>
</feature>
<dbReference type="Pfam" id="PF04468">
    <property type="entry name" value="PSP1"/>
    <property type="match status" value="1"/>
</dbReference>
<dbReference type="PANTHER" id="PTHR43830:SF3">
    <property type="entry name" value="PROTEIN PSP1"/>
    <property type="match status" value="1"/>
</dbReference>
<reference evidence="3" key="1">
    <citation type="journal article" date="2004" name="Eukaryot. Cell">
        <title>Presence of a poly(A) binding protein and two proteins with cell cycle-dependent phosphorylation in Crithidia fasciculata mRNA cycling sequence binding protein II.</title>
        <authorList>
            <person name="Mittra B."/>
            <person name="Ray D.S."/>
        </authorList>
    </citation>
    <scope>NUCLEOTIDE SEQUENCE</scope>
</reference>
<dbReference type="InterPro" id="IPR047767">
    <property type="entry name" value="PSP1-like"/>
</dbReference>
<evidence type="ECO:0000256" key="1">
    <source>
        <dbReference type="SAM" id="MobiDB-lite"/>
    </source>
</evidence>
<name>Q643Z2_CRIFA</name>
<dbReference type="EMBL" id="AY729046">
    <property type="protein sequence ID" value="AAU29546.1"/>
    <property type="molecule type" value="Genomic_DNA"/>
</dbReference>
<evidence type="ECO:0000313" key="3">
    <source>
        <dbReference type="EMBL" id="AAU29546.1"/>
    </source>
</evidence>
<protein>
    <submittedName>
        <fullName evidence="3">Sequence-specific RNA-binding protein</fullName>
    </submittedName>
</protein>
<dbReference type="NCBIfam" id="NF041131">
    <property type="entry name" value="RicT_YaaT_fam"/>
    <property type="match status" value="1"/>
</dbReference>
<dbReference type="AlphaFoldDB" id="Q643Z2"/>
<dbReference type="VEuPathDB" id="TriTrypDB:CFAC1_130006500"/>
<dbReference type="PROSITE" id="PS51411">
    <property type="entry name" value="PSP1_C"/>
    <property type="match status" value="1"/>
</dbReference>
<gene>
    <name evidence="3" type="primary">RBP33</name>
</gene>
<evidence type="ECO:0000259" key="2">
    <source>
        <dbReference type="PROSITE" id="PS51411"/>
    </source>
</evidence>
<dbReference type="PANTHER" id="PTHR43830">
    <property type="entry name" value="PROTEIN PSP1"/>
    <property type="match status" value="1"/>
</dbReference>
<feature type="region of interest" description="Disordered" evidence="1">
    <location>
        <begin position="118"/>
        <end position="141"/>
    </location>
</feature>
<sequence>MHSSLFAQDVDEIQSAVDRWYRQSSTSLQASHASFIAQLRQLQERLGDDSSSANNNSAAHVDTMITPPRHMYAADDASHAFSGSPAMASPPISRGALNYDTLLDEVVGKSTSMPTFNAEEEALRRKRPNPESVHIAATTPPDDYSSPCQVLVEFKRKRMLQYESPCYIAPGEHVVVGGDRGEDIGLVTHTWTGAEAQHMGESRDKGVGKVLRVASVLEVTQLQGVQTELETRAVEVAQEKVQESGLPMRIVDAEYQFDRRKLTFYYQSMHRLDFRTLVRDLYKTFRARIWMEPDTAS</sequence>